<dbReference type="PANTHER" id="PTHR37293">
    <property type="entry name" value="PHAGE REPLICATION PROTEIN-RELATED"/>
    <property type="match status" value="1"/>
</dbReference>
<dbReference type="Pfam" id="PF07261">
    <property type="entry name" value="DnaB_2"/>
    <property type="match status" value="1"/>
</dbReference>
<dbReference type="PANTHER" id="PTHR37293:SF6">
    <property type="entry name" value="DNA REPLICATION PROTEIN DNAD"/>
    <property type="match status" value="1"/>
</dbReference>
<dbReference type="Proteomes" id="UP000557217">
    <property type="component" value="Unassembled WGS sequence"/>
</dbReference>
<proteinExistence type="inferred from homology"/>
<feature type="domain" description="DnaB/C C-terminal" evidence="3">
    <location>
        <begin position="172"/>
        <end position="242"/>
    </location>
</feature>
<comment type="caution">
    <text evidence="4">The sequence shown here is derived from an EMBL/GenBank/DDBJ whole genome shotgun (WGS) entry which is preliminary data.</text>
</comment>
<dbReference type="AlphaFoldDB" id="A0A840Q0M9"/>
<dbReference type="RefSeq" id="WP_168412136.1">
    <property type="nucleotide sequence ID" value="NZ_JAAXPW010000008.1"/>
</dbReference>
<evidence type="ECO:0000256" key="2">
    <source>
        <dbReference type="SAM" id="Coils"/>
    </source>
</evidence>
<accession>A0A840Q0M9</accession>
<dbReference type="InterPro" id="IPR034829">
    <property type="entry name" value="DnaD-like_sf"/>
</dbReference>
<dbReference type="InterPro" id="IPR053162">
    <property type="entry name" value="DnaD"/>
</dbReference>
<organism evidence="4 5">
    <name type="scientific">Ureibacillus thermosphaericus</name>
    <dbReference type="NCBI Taxonomy" id="51173"/>
    <lineage>
        <taxon>Bacteria</taxon>
        <taxon>Bacillati</taxon>
        <taxon>Bacillota</taxon>
        <taxon>Bacilli</taxon>
        <taxon>Bacillales</taxon>
        <taxon>Caryophanaceae</taxon>
        <taxon>Ureibacillus</taxon>
    </lineage>
</organism>
<comment type="similarity">
    <text evidence="1">Belongs to the DnaB/DnaD family.</text>
</comment>
<evidence type="ECO:0000259" key="3">
    <source>
        <dbReference type="Pfam" id="PF07261"/>
    </source>
</evidence>
<gene>
    <name evidence="4" type="ORF">HNR36_001012</name>
</gene>
<evidence type="ECO:0000256" key="1">
    <source>
        <dbReference type="ARBA" id="ARBA00093462"/>
    </source>
</evidence>
<sequence>MNLLINEPPLQVLPSLAVKIGLNEAIVLQQAHYWLGKTTHEFEGYKWFYKTYEDWQTEFPFWSLATVRRVINSLEKQGYLISTDKYNALKIDKTKWYRIDYQKLVNSPSAQNEQSSCSNCTDELFNLSNKTAQIEHTNNHRLQHRLLTENTTEINNIDDDKEEQPAAKTSAFSFYEQNGFGTLSPYVAEKIGAWIDDLNEELVLEAMKLSTENNVRNWKYVETILKNWHNKNFKSLADVEADRKRFEAQKQQKNSRNRIHQEKIPDWFYKRNVDESHTEKTDDETVTEKNIDFEAERKRILAKLGVENNV</sequence>
<dbReference type="SUPFAM" id="SSF158499">
    <property type="entry name" value="DnaD domain-like"/>
    <property type="match status" value="1"/>
</dbReference>
<dbReference type="InterPro" id="IPR006343">
    <property type="entry name" value="DnaB/C_C"/>
</dbReference>
<dbReference type="Gene3D" id="1.10.10.630">
    <property type="entry name" value="DnaD domain-like"/>
    <property type="match status" value="1"/>
</dbReference>
<protein>
    <submittedName>
        <fullName evidence="4">DnaD/phage-associated family protein</fullName>
    </submittedName>
</protein>
<name>A0A840Q0M9_URETH</name>
<keyword evidence="5" id="KW-1185">Reference proteome</keyword>
<evidence type="ECO:0000313" key="5">
    <source>
        <dbReference type="Proteomes" id="UP000557217"/>
    </source>
</evidence>
<reference evidence="4 5" key="1">
    <citation type="submission" date="2020-08" db="EMBL/GenBank/DDBJ databases">
        <title>Genomic Encyclopedia of Type Strains, Phase IV (KMG-IV): sequencing the most valuable type-strain genomes for metagenomic binning, comparative biology and taxonomic classification.</title>
        <authorList>
            <person name="Goeker M."/>
        </authorList>
    </citation>
    <scope>NUCLEOTIDE SEQUENCE [LARGE SCALE GENOMIC DNA]</scope>
    <source>
        <strain evidence="4 5">DSM 10633</strain>
    </source>
</reference>
<dbReference type="NCBIfam" id="TIGR01446">
    <property type="entry name" value="DnaD_dom"/>
    <property type="match status" value="1"/>
</dbReference>
<dbReference type="EMBL" id="JACHGZ010000008">
    <property type="protein sequence ID" value="MBB5148626.1"/>
    <property type="molecule type" value="Genomic_DNA"/>
</dbReference>
<evidence type="ECO:0000313" key="4">
    <source>
        <dbReference type="EMBL" id="MBB5148626.1"/>
    </source>
</evidence>
<keyword evidence="2" id="KW-0175">Coiled coil</keyword>
<feature type="coiled-coil region" evidence="2">
    <location>
        <begin position="236"/>
        <end position="263"/>
    </location>
</feature>